<evidence type="ECO:0000256" key="6">
    <source>
        <dbReference type="ARBA" id="ARBA00023136"/>
    </source>
</evidence>
<feature type="binding site" evidence="7">
    <location>
        <position position="166"/>
    </location>
    <ligand>
        <name>Mg(2+)</name>
        <dbReference type="ChEBI" id="CHEBI:18420"/>
    </ligand>
</feature>
<comment type="subcellular location">
    <subcellularLocation>
        <location evidence="1">Cell membrane</location>
        <topology evidence="1">Multi-pass membrane protein</topology>
    </subcellularLocation>
</comment>
<evidence type="ECO:0000313" key="10">
    <source>
        <dbReference type="EMBL" id="UYU65100.1"/>
    </source>
</evidence>
<dbReference type="Pfam" id="PF00953">
    <property type="entry name" value="Glycos_transf_4"/>
    <property type="match status" value="1"/>
</dbReference>
<feature type="transmembrane region" description="Helical" evidence="8">
    <location>
        <begin position="262"/>
        <end position="282"/>
    </location>
</feature>
<feature type="transmembrane region" description="Helical" evidence="8">
    <location>
        <begin position="116"/>
        <end position="133"/>
    </location>
</feature>
<dbReference type="PANTHER" id="PTHR22926">
    <property type="entry name" value="PHOSPHO-N-ACETYLMURAMOYL-PENTAPEPTIDE-TRANSFERASE"/>
    <property type="match status" value="1"/>
</dbReference>
<sequence length="370" mass="41902">MNYFFIAIAFLVAVFMGWIITPQILLVAFRKRLFDSVGGRKTHNGIVPRLGGVVFVPVQCFLLVLSMFFMYKLEMTPHLQDPFIPFQFLLLMIGLLILSMVGVIDDLIRIDYRRKFVAQIVASLFLPLSGLWINDLYGLLGITTLSPWIGMPLTVFVAVFIINAVNLIDGIDGLCSGLVGMGALVFGFLFIYNGAWLHAVFAFITAGVLCPFFYYNVFGKSKGRQRIFMGDTGSLTLGLSMAFLAISYAMNNPLIKPFSEGAIVVSFATLIVPLFDVVRVVWIRYRSHQPFFMPDQNHIHHKFLRMGLSHYATMALILALAFFLSFFNIIAVEYISNNIVIFIDIVLWVAFHLWLDRRELIRTKHGIVND</sequence>
<feature type="transmembrane region" description="Helical" evidence="8">
    <location>
        <begin position="335"/>
        <end position="355"/>
    </location>
</feature>
<protein>
    <submittedName>
        <fullName evidence="9">Glycosyltransferase</fullName>
        <ecNumber evidence="9">2.7.8.33</ecNumber>
    </submittedName>
    <submittedName>
        <fullName evidence="10">Undecaprenyl/decaprenyl-phosphate alpha-N-acetylglucosaminyl 1-phosphate transferase</fullName>
    </submittedName>
</protein>
<feature type="transmembrane region" description="Helical" evidence="8">
    <location>
        <begin position="303"/>
        <end position="329"/>
    </location>
</feature>
<feature type="binding site" evidence="7">
    <location>
        <position position="231"/>
    </location>
    <ligand>
        <name>Mg(2+)</name>
        <dbReference type="ChEBI" id="CHEBI:18420"/>
    </ligand>
</feature>
<keyword evidence="7" id="KW-0460">Magnesium</keyword>
<keyword evidence="2" id="KW-1003">Cell membrane</keyword>
<feature type="transmembrane region" description="Helical" evidence="8">
    <location>
        <begin position="6"/>
        <end position="29"/>
    </location>
</feature>
<evidence type="ECO:0000256" key="2">
    <source>
        <dbReference type="ARBA" id="ARBA00022475"/>
    </source>
</evidence>
<dbReference type="GO" id="GO:0071555">
    <property type="term" value="P:cell wall organization"/>
    <property type="evidence" value="ECO:0007669"/>
    <property type="project" value="TreeGrafter"/>
</dbReference>
<dbReference type="InterPro" id="IPR000715">
    <property type="entry name" value="Glycosyl_transferase_4"/>
</dbReference>
<dbReference type="PATRIC" id="fig|818.29.peg.150"/>
<keyword evidence="5 8" id="KW-1133">Transmembrane helix</keyword>
<dbReference type="EMBL" id="CP083680">
    <property type="protein sequence ID" value="UYU65100.1"/>
    <property type="molecule type" value="Genomic_DNA"/>
</dbReference>
<dbReference type="AlphaFoldDB" id="A0A139L1J9"/>
<reference evidence="10 13" key="2">
    <citation type="submission" date="2021-06" db="EMBL/GenBank/DDBJ databases">
        <title>Interrogation of the integrated mobile genetic elements in gut-associated Bacteroides with a consensus prediction approach.</title>
        <authorList>
            <person name="Campbell D.E."/>
            <person name="Leigh J.R."/>
            <person name="Kim T."/>
            <person name="England W."/>
            <person name="Whitaker R.J."/>
            <person name="Degnan P.H."/>
        </authorList>
    </citation>
    <scope>NUCLEOTIDE SEQUENCE [LARGE SCALE GENOMIC DNA]</scope>
    <source>
        <strain evidence="11">VPI-3443</strain>
        <strain evidence="10 13">WAL8669</strain>
    </source>
</reference>
<evidence type="ECO:0000256" key="3">
    <source>
        <dbReference type="ARBA" id="ARBA00022679"/>
    </source>
</evidence>
<feature type="transmembrane region" description="Helical" evidence="8">
    <location>
        <begin position="198"/>
        <end position="215"/>
    </location>
</feature>
<dbReference type="GO" id="GO:0009103">
    <property type="term" value="P:lipopolysaccharide biosynthetic process"/>
    <property type="evidence" value="ECO:0007669"/>
    <property type="project" value="TreeGrafter"/>
</dbReference>
<dbReference type="EMBL" id="CZAP01000025">
    <property type="protein sequence ID" value="CUQ13603.1"/>
    <property type="molecule type" value="Genomic_DNA"/>
</dbReference>
<dbReference type="GO" id="GO:0046872">
    <property type="term" value="F:metal ion binding"/>
    <property type="evidence" value="ECO:0007669"/>
    <property type="project" value="UniProtKB-KW"/>
</dbReference>
<dbReference type="EC" id="2.7.8.33" evidence="9"/>
<dbReference type="PROSITE" id="PS01348">
    <property type="entry name" value="MRAY_2"/>
    <property type="match status" value="1"/>
</dbReference>
<keyword evidence="6 8" id="KW-0472">Membrane</keyword>
<dbReference type="GO" id="GO:0036380">
    <property type="term" value="F:UDP-N-acetylglucosamine-undecaprenyl-phosphate N-acetylglucosaminephosphotransferase activity"/>
    <property type="evidence" value="ECO:0007669"/>
    <property type="project" value="UniProtKB-EC"/>
</dbReference>
<dbReference type="Proteomes" id="UP000095576">
    <property type="component" value="Unassembled WGS sequence"/>
</dbReference>
<dbReference type="EMBL" id="CP083685">
    <property type="protein sequence ID" value="UYU89937.1"/>
    <property type="molecule type" value="Genomic_DNA"/>
</dbReference>
<organism evidence="9 12">
    <name type="scientific">Bacteroides thetaiotaomicron</name>
    <dbReference type="NCBI Taxonomy" id="818"/>
    <lineage>
        <taxon>Bacteria</taxon>
        <taxon>Pseudomonadati</taxon>
        <taxon>Bacteroidota</taxon>
        <taxon>Bacteroidia</taxon>
        <taxon>Bacteroidales</taxon>
        <taxon>Bacteroidaceae</taxon>
        <taxon>Bacteroides</taxon>
    </lineage>
</organism>
<evidence type="ECO:0000313" key="11">
    <source>
        <dbReference type="EMBL" id="UYU89937.1"/>
    </source>
</evidence>
<dbReference type="Proteomes" id="UP001156218">
    <property type="component" value="Chromosome"/>
</dbReference>
<evidence type="ECO:0000256" key="1">
    <source>
        <dbReference type="ARBA" id="ARBA00004651"/>
    </source>
</evidence>
<reference evidence="9 12" key="1">
    <citation type="submission" date="2015-09" db="EMBL/GenBank/DDBJ databases">
        <authorList>
            <consortium name="Pathogen Informatics"/>
        </authorList>
    </citation>
    <scope>NUCLEOTIDE SEQUENCE [LARGE SCALE GENOMIC DNA]</scope>
    <source>
        <strain evidence="9 12">2789STDY5834899</strain>
    </source>
</reference>
<keyword evidence="3 9" id="KW-0808">Transferase</keyword>
<feature type="transmembrane region" description="Helical" evidence="8">
    <location>
        <begin position="83"/>
        <end position="104"/>
    </location>
</feature>
<name>A0A139L1J9_BACT4</name>
<dbReference type="InterPro" id="IPR018480">
    <property type="entry name" value="PNAcMuramoyl-5peptid_Trfase_CS"/>
</dbReference>
<evidence type="ECO:0000256" key="4">
    <source>
        <dbReference type="ARBA" id="ARBA00022692"/>
    </source>
</evidence>
<feature type="transmembrane region" description="Helical" evidence="8">
    <location>
        <begin position="174"/>
        <end position="192"/>
    </location>
</feature>
<dbReference type="GO" id="GO:0005886">
    <property type="term" value="C:plasma membrane"/>
    <property type="evidence" value="ECO:0007669"/>
    <property type="project" value="UniProtKB-SubCell"/>
</dbReference>
<feature type="transmembrane region" description="Helical" evidence="8">
    <location>
        <begin position="139"/>
        <end position="162"/>
    </location>
</feature>
<dbReference type="Proteomes" id="UP001162960">
    <property type="component" value="Chromosome"/>
</dbReference>
<evidence type="ECO:0000256" key="5">
    <source>
        <dbReference type="ARBA" id="ARBA00022989"/>
    </source>
</evidence>
<dbReference type="GO" id="GO:0044038">
    <property type="term" value="P:cell wall macromolecule biosynthetic process"/>
    <property type="evidence" value="ECO:0007669"/>
    <property type="project" value="TreeGrafter"/>
</dbReference>
<feature type="transmembrane region" description="Helical" evidence="8">
    <location>
        <begin position="227"/>
        <end position="250"/>
    </location>
</feature>
<evidence type="ECO:0000313" key="12">
    <source>
        <dbReference type="Proteomes" id="UP000095576"/>
    </source>
</evidence>
<dbReference type="RefSeq" id="WP_016268976.1">
    <property type="nucleotide sequence ID" value="NZ_BAABZI010000001.1"/>
</dbReference>
<keyword evidence="7" id="KW-0479">Metal-binding</keyword>
<keyword evidence="4 8" id="KW-0812">Transmembrane</keyword>
<dbReference type="CDD" id="cd06853">
    <property type="entry name" value="GT_WecA_like"/>
    <property type="match status" value="1"/>
</dbReference>
<evidence type="ECO:0000313" key="9">
    <source>
        <dbReference type="EMBL" id="CUQ13603.1"/>
    </source>
</evidence>
<evidence type="ECO:0000256" key="7">
    <source>
        <dbReference type="PIRSR" id="PIRSR600715-1"/>
    </source>
</evidence>
<proteinExistence type="predicted"/>
<evidence type="ECO:0000313" key="13">
    <source>
        <dbReference type="Proteomes" id="UP001156218"/>
    </source>
</evidence>
<accession>A0A139L1J9</accession>
<evidence type="ECO:0000256" key="8">
    <source>
        <dbReference type="SAM" id="Phobius"/>
    </source>
</evidence>
<gene>
    <name evidence="9" type="primary">wecA_3</name>
    <name evidence="9" type="ORF">ERS852511_04456</name>
    <name evidence="10" type="ORF">KQP68_16110</name>
    <name evidence="11" type="ORF">KQP74_18610</name>
</gene>
<comment type="cofactor">
    <cofactor evidence="7">
        <name>Mg(2+)</name>
        <dbReference type="ChEBI" id="CHEBI:18420"/>
    </cofactor>
</comment>
<dbReference type="PANTHER" id="PTHR22926:SF3">
    <property type="entry name" value="UNDECAPRENYL-PHOSPHATE ALPHA-N-ACETYLGLUCOSAMINYL 1-PHOSPHATE TRANSFERASE"/>
    <property type="match status" value="1"/>
</dbReference>
<feature type="transmembrane region" description="Helical" evidence="8">
    <location>
        <begin position="50"/>
        <end position="71"/>
    </location>
</feature>